<dbReference type="PANTHER" id="PTHR45644:SF56">
    <property type="entry name" value="AAA ATPASE, PUTATIVE (AFU_ORTHOLOGUE AFUA_2G12920)-RELATED"/>
    <property type="match status" value="1"/>
</dbReference>
<name>A0A9N9TXX8_9HYPO</name>
<dbReference type="InterPro" id="IPR003593">
    <property type="entry name" value="AAA+_ATPase"/>
</dbReference>
<dbReference type="GO" id="GO:0005524">
    <property type="term" value="F:ATP binding"/>
    <property type="evidence" value="ECO:0007669"/>
    <property type="project" value="UniProtKB-KW"/>
</dbReference>
<proteinExistence type="predicted"/>
<evidence type="ECO:0000256" key="1">
    <source>
        <dbReference type="ARBA" id="ARBA00022741"/>
    </source>
</evidence>
<dbReference type="PANTHER" id="PTHR45644">
    <property type="entry name" value="AAA ATPASE, PUTATIVE (AFU_ORTHOLOGUE AFUA_2G12920)-RELATED-RELATED"/>
    <property type="match status" value="1"/>
</dbReference>
<dbReference type="AlphaFoldDB" id="A0A9N9TXX8"/>
<dbReference type="OrthoDB" id="39734at2759"/>
<feature type="compositionally biased region" description="Acidic residues" evidence="3">
    <location>
        <begin position="20"/>
        <end position="43"/>
    </location>
</feature>
<evidence type="ECO:0000256" key="3">
    <source>
        <dbReference type="SAM" id="MobiDB-lite"/>
    </source>
</evidence>
<evidence type="ECO:0000313" key="5">
    <source>
        <dbReference type="EMBL" id="CAG9972368.1"/>
    </source>
</evidence>
<feature type="region of interest" description="Disordered" evidence="3">
    <location>
        <begin position="1"/>
        <end position="57"/>
    </location>
</feature>
<evidence type="ECO:0000313" key="6">
    <source>
        <dbReference type="Proteomes" id="UP000754883"/>
    </source>
</evidence>
<dbReference type="Gene3D" id="1.10.8.60">
    <property type="match status" value="1"/>
</dbReference>
<evidence type="ECO:0000256" key="2">
    <source>
        <dbReference type="ARBA" id="ARBA00022840"/>
    </source>
</evidence>
<reference evidence="5 6" key="2">
    <citation type="submission" date="2021-10" db="EMBL/GenBank/DDBJ databases">
        <authorList>
            <person name="Piombo E."/>
        </authorList>
    </citation>
    <scope>NUCLEOTIDE SEQUENCE [LARGE SCALE GENOMIC DNA]</scope>
</reference>
<comment type="caution">
    <text evidence="5">The sequence shown here is derived from an EMBL/GenBank/DDBJ whole genome shotgun (WGS) entry which is preliminary data.</text>
</comment>
<keyword evidence="6" id="KW-1185">Reference proteome</keyword>
<keyword evidence="2" id="KW-0067">ATP-binding</keyword>
<dbReference type="InterPro" id="IPR003959">
    <property type="entry name" value="ATPase_AAA_core"/>
</dbReference>
<dbReference type="InterPro" id="IPR027417">
    <property type="entry name" value="P-loop_NTPase"/>
</dbReference>
<dbReference type="SMART" id="SM00382">
    <property type="entry name" value="AAA"/>
    <property type="match status" value="1"/>
</dbReference>
<reference evidence="6" key="1">
    <citation type="submission" date="2019-06" db="EMBL/GenBank/DDBJ databases">
        <authorList>
            <person name="Broberg M."/>
        </authorList>
    </citation>
    <scope>NUCLEOTIDE SEQUENCE [LARGE SCALE GENOMIC DNA]</scope>
</reference>
<dbReference type="SUPFAM" id="SSF52540">
    <property type="entry name" value="P-loop containing nucleoside triphosphate hydrolases"/>
    <property type="match status" value="1"/>
</dbReference>
<feature type="region of interest" description="Disordered" evidence="3">
    <location>
        <begin position="204"/>
        <end position="238"/>
    </location>
</feature>
<feature type="compositionally biased region" description="Basic and acidic residues" evidence="3">
    <location>
        <begin position="204"/>
        <end position="214"/>
    </location>
</feature>
<dbReference type="InterPro" id="IPR051701">
    <property type="entry name" value="Mito_OM_Translocase_MSP1"/>
</dbReference>
<dbReference type="Gene3D" id="3.40.50.300">
    <property type="entry name" value="P-loop containing nucleotide triphosphate hydrolases"/>
    <property type="match status" value="1"/>
</dbReference>
<dbReference type="GO" id="GO:0016887">
    <property type="term" value="F:ATP hydrolysis activity"/>
    <property type="evidence" value="ECO:0007669"/>
    <property type="project" value="InterPro"/>
</dbReference>
<protein>
    <recommendedName>
        <fullName evidence="4">AAA+ ATPase domain-containing protein</fullName>
    </recommendedName>
</protein>
<sequence>MPWLPWEWVTPKSVSTASTADDDAGSQQDVEPDVEPDAEPDAEPESHSDAASQTTNLEEELEEILQGDLPAWFRDHCVQSYEQLCASTIPLVIGNAEGCDDMSQAAPGRYQIDPVLYGSLGSLIDAKASALVNGEAPEVGSSTFAHDASILRVAVHAHDHSGEEFLAAVLRQFAKDHGADILTLRHQDMSELYDMFFLERAQMETDRGSRRQESKDDEVEGKDGDGGSATGSTPDSSFSETASKLLFAKLLTAIEAPTPETDAASCGSERKTRPLIVEIPDLPGICAMDRFKETLTQLQEAVKTANSPRSRVLVVGLDSWEIAVRSDVYRDSMECLLDDDPTQFGYYAPYGTTPDESLLSMLGSNPLRPVLPLLPAHTKAQRSLFAKHGANKQRARNIRALQQKIRSRASSCGDEKLLEPYSSWDLPEESQCFKILSHSELKPSTVELAAAAISTNVTIDHILKVFQGLGALRDQIKPIKEEEKSRYSQLHPEAQKAIAEINQDLGKYQWESVLLDQIVSPDDVNQGWSAIEIEEDLKQAITQMLDLASSNPDQQAGILRHSRINGVLLYGPPGTGKTHLARVLAHEYGAVMIHVSAAELENKYVGETEKAIKGLFNLAAMVYPSIIFIDEADSLFRKRQPDDYDWTRSRLNTLLAQTDGLIKNRRQPFLLIATNHPGDLDEAILRRVPSRLYIGLPSASARESMLSIFLREEELDPELRLRDIAARTTGFTGSDLHTVCVQAALIGQAEQRKHGGEQTKRVLKHAHFEEALGRCGPTVSDSAVEAIREFAEKFDPSAASRLGSSRKSRSVGAAPSKHVPPKRSRGIPPSDVPPVLKNVQPPTNGEGINGYEEWKTSEMYPYVTEELCQKWWSGESS</sequence>
<dbReference type="Proteomes" id="UP000754883">
    <property type="component" value="Unassembled WGS sequence"/>
</dbReference>
<gene>
    <name evidence="5" type="ORF">CBYS24578_00000990</name>
</gene>
<dbReference type="Pfam" id="PF00004">
    <property type="entry name" value="AAA"/>
    <property type="match status" value="1"/>
</dbReference>
<keyword evidence="1" id="KW-0547">Nucleotide-binding</keyword>
<dbReference type="EMBL" id="CABFNO020001240">
    <property type="protein sequence ID" value="CAG9972368.1"/>
    <property type="molecule type" value="Genomic_DNA"/>
</dbReference>
<accession>A0A9N9TXX8</accession>
<organism evidence="5 6">
    <name type="scientific">Clonostachys byssicola</name>
    <dbReference type="NCBI Taxonomy" id="160290"/>
    <lineage>
        <taxon>Eukaryota</taxon>
        <taxon>Fungi</taxon>
        <taxon>Dikarya</taxon>
        <taxon>Ascomycota</taxon>
        <taxon>Pezizomycotina</taxon>
        <taxon>Sordariomycetes</taxon>
        <taxon>Hypocreomycetidae</taxon>
        <taxon>Hypocreales</taxon>
        <taxon>Bionectriaceae</taxon>
        <taxon>Clonostachys</taxon>
    </lineage>
</organism>
<dbReference type="GO" id="GO:0005741">
    <property type="term" value="C:mitochondrial outer membrane"/>
    <property type="evidence" value="ECO:0007669"/>
    <property type="project" value="TreeGrafter"/>
</dbReference>
<feature type="region of interest" description="Disordered" evidence="3">
    <location>
        <begin position="798"/>
        <end position="852"/>
    </location>
</feature>
<feature type="domain" description="AAA+ ATPase" evidence="4">
    <location>
        <begin position="563"/>
        <end position="698"/>
    </location>
</feature>
<evidence type="ECO:0000259" key="4">
    <source>
        <dbReference type="SMART" id="SM00382"/>
    </source>
</evidence>